<dbReference type="KEGG" id="simp:C6571_15630"/>
<dbReference type="Proteomes" id="UP000239326">
    <property type="component" value="Chromosome"/>
</dbReference>
<dbReference type="GO" id="GO:0000160">
    <property type="term" value="P:phosphorelay signal transduction system"/>
    <property type="evidence" value="ECO:0007669"/>
    <property type="project" value="InterPro"/>
</dbReference>
<proteinExistence type="predicted"/>
<sequence length="149" mass="16728">MLIYIVEDDFLKANRLKALLNENIANIDCRIHGSFQSGLRAIQQATPDLVVLDMTLPTFDRAGSDREGRLRPLGGYDLMRKLVHHAVKVSVIVVTQLETFGEGADQVTFAELVDRCARDFPDIFRGAVYFRQSGSAWQHELLKLISPGQ</sequence>
<organism evidence="2 3">
    <name type="scientific">Simplicispira suum</name>
    <dbReference type="NCBI Taxonomy" id="2109915"/>
    <lineage>
        <taxon>Bacteria</taxon>
        <taxon>Pseudomonadati</taxon>
        <taxon>Pseudomonadota</taxon>
        <taxon>Betaproteobacteria</taxon>
        <taxon>Burkholderiales</taxon>
        <taxon>Comamonadaceae</taxon>
        <taxon>Simplicispira</taxon>
    </lineage>
</organism>
<dbReference type="OrthoDB" id="5520457at2"/>
<keyword evidence="3" id="KW-1185">Reference proteome</keyword>
<name>A0A2S0N306_9BURK</name>
<gene>
    <name evidence="2" type="ORF">C6571_15630</name>
</gene>
<feature type="domain" description="Response regulatory" evidence="1">
    <location>
        <begin position="3"/>
        <end position="97"/>
    </location>
</feature>
<dbReference type="Pfam" id="PF00072">
    <property type="entry name" value="Response_reg"/>
    <property type="match status" value="1"/>
</dbReference>
<dbReference type="InterPro" id="IPR011006">
    <property type="entry name" value="CheY-like_superfamily"/>
</dbReference>
<protein>
    <recommendedName>
        <fullName evidence="1">Response regulatory domain-containing protein</fullName>
    </recommendedName>
</protein>
<evidence type="ECO:0000313" key="3">
    <source>
        <dbReference type="Proteomes" id="UP000239326"/>
    </source>
</evidence>
<dbReference type="InterPro" id="IPR001789">
    <property type="entry name" value="Sig_transdc_resp-reg_receiver"/>
</dbReference>
<accession>A0A2S0N306</accession>
<dbReference type="Gene3D" id="3.40.50.2300">
    <property type="match status" value="1"/>
</dbReference>
<evidence type="ECO:0000259" key="1">
    <source>
        <dbReference type="Pfam" id="PF00072"/>
    </source>
</evidence>
<reference evidence="2 3" key="1">
    <citation type="submission" date="2018-03" db="EMBL/GenBank/DDBJ databases">
        <title>Genome sequencing of Simplicispira sp.</title>
        <authorList>
            <person name="Kim S.-J."/>
            <person name="Heo J."/>
            <person name="Kwon S.-W."/>
        </authorList>
    </citation>
    <scope>NUCLEOTIDE SEQUENCE [LARGE SCALE GENOMIC DNA]</scope>
    <source>
        <strain evidence="2 3">SC1-8</strain>
    </source>
</reference>
<evidence type="ECO:0000313" key="2">
    <source>
        <dbReference type="EMBL" id="AVO42534.1"/>
    </source>
</evidence>
<dbReference type="SUPFAM" id="SSF52172">
    <property type="entry name" value="CheY-like"/>
    <property type="match status" value="1"/>
</dbReference>
<dbReference type="EMBL" id="CP027669">
    <property type="protein sequence ID" value="AVO42534.1"/>
    <property type="molecule type" value="Genomic_DNA"/>
</dbReference>
<dbReference type="AlphaFoldDB" id="A0A2S0N306"/>
<dbReference type="RefSeq" id="WP_106447510.1">
    <property type="nucleotide sequence ID" value="NZ_CP027669.1"/>
</dbReference>